<dbReference type="EMBL" id="JALBWM010000070">
    <property type="protein sequence ID" value="MCO1335585.1"/>
    <property type="molecule type" value="Genomic_DNA"/>
</dbReference>
<dbReference type="RefSeq" id="WP_252470441.1">
    <property type="nucleotide sequence ID" value="NZ_JALBWM010000070.1"/>
</dbReference>
<organism evidence="1 2">
    <name type="scientific">Microbulbifer okhotskensis</name>
    <dbReference type="NCBI Taxonomy" id="2926617"/>
    <lineage>
        <taxon>Bacteria</taxon>
        <taxon>Pseudomonadati</taxon>
        <taxon>Pseudomonadota</taxon>
        <taxon>Gammaproteobacteria</taxon>
        <taxon>Cellvibrionales</taxon>
        <taxon>Microbulbiferaceae</taxon>
        <taxon>Microbulbifer</taxon>
    </lineage>
</organism>
<sequence>MAGIYGAGGPSAGDNPALKSIINQLGGSLFSPNQRSATCHYLIDGIVHGKAAMLFGYSRGGNSAIKIANLLGRQQIPILHLVTFDAHSLIDGRVFQLKYNNIEKAQNFYQKNPRTAGKYGWWGKNPYWGGPLFSPFIEVQQFDFTGSDYKKGIPVSHLNIVRKALASL</sequence>
<accession>A0A9X2EQP2</accession>
<dbReference type="InterPro" id="IPR029058">
    <property type="entry name" value="AB_hydrolase_fold"/>
</dbReference>
<name>A0A9X2EQP2_9GAMM</name>
<keyword evidence="2" id="KW-1185">Reference proteome</keyword>
<gene>
    <name evidence="1" type="ORF">MO867_14695</name>
</gene>
<reference evidence="1" key="1">
    <citation type="journal article" date="2022" name="Arch. Microbiol.">
        <title>Microbulbifer okhotskensis sp. nov., isolated from a deep bottom sediment of the Okhotsk Sea.</title>
        <authorList>
            <person name="Romanenko L."/>
            <person name="Kurilenko V."/>
            <person name="Otstavnykh N."/>
            <person name="Velansky P."/>
            <person name="Isaeva M."/>
            <person name="Mikhailov V."/>
        </authorList>
    </citation>
    <scope>NUCLEOTIDE SEQUENCE</scope>
    <source>
        <strain evidence="1">OS29</strain>
    </source>
</reference>
<protein>
    <submittedName>
        <fullName evidence="1">Uncharacterized protein</fullName>
    </submittedName>
</protein>
<dbReference type="AlphaFoldDB" id="A0A9X2EQP2"/>
<evidence type="ECO:0000313" key="1">
    <source>
        <dbReference type="EMBL" id="MCO1335585.1"/>
    </source>
</evidence>
<dbReference type="Proteomes" id="UP001139028">
    <property type="component" value="Unassembled WGS sequence"/>
</dbReference>
<comment type="caution">
    <text evidence="1">The sequence shown here is derived from an EMBL/GenBank/DDBJ whole genome shotgun (WGS) entry which is preliminary data.</text>
</comment>
<dbReference type="SUPFAM" id="SSF53474">
    <property type="entry name" value="alpha/beta-Hydrolases"/>
    <property type="match status" value="1"/>
</dbReference>
<proteinExistence type="predicted"/>
<evidence type="ECO:0000313" key="2">
    <source>
        <dbReference type="Proteomes" id="UP001139028"/>
    </source>
</evidence>